<proteinExistence type="predicted"/>
<evidence type="ECO:0000313" key="2">
    <source>
        <dbReference type="Proteomes" id="UP001595818"/>
    </source>
</evidence>
<sequence length="279" mass="30725">MAITSVNETLAQDTERLLHIQTADGNTYIGTLVSEDDVKLVLRTENLGSITIFKSDISKRREIDRDRFVRGGLWFENPQATRYFWSPNGYGLKKGEWYYQNVWIFFNQVSTGVTDNFSLGAGMVPLFLFAGTSTPVWITPKISIPVIKDQLNLGTGALLGTVVGLENSSFGILYGMSTFGSRDRNLTIGLGWGFAGGELTNRPTINIGGMIRTGARGYILTENYYVSTGEGGGGFLSIGGRRIINKLGLDFGLIAPIWDEMDSFIAFPWLGLIIPFGNY</sequence>
<dbReference type="RefSeq" id="WP_377066031.1">
    <property type="nucleotide sequence ID" value="NZ_JBHSJJ010000010.1"/>
</dbReference>
<evidence type="ECO:0000313" key="1">
    <source>
        <dbReference type="EMBL" id="MFC4873307.1"/>
    </source>
</evidence>
<organism evidence="1 2">
    <name type="scientific">Negadavirga shengliensis</name>
    <dbReference type="NCBI Taxonomy" id="1389218"/>
    <lineage>
        <taxon>Bacteria</taxon>
        <taxon>Pseudomonadati</taxon>
        <taxon>Bacteroidota</taxon>
        <taxon>Cytophagia</taxon>
        <taxon>Cytophagales</taxon>
        <taxon>Cyclobacteriaceae</taxon>
        <taxon>Negadavirga</taxon>
    </lineage>
</organism>
<reference evidence="2" key="1">
    <citation type="journal article" date="2019" name="Int. J. Syst. Evol. Microbiol.">
        <title>The Global Catalogue of Microorganisms (GCM) 10K type strain sequencing project: providing services to taxonomists for standard genome sequencing and annotation.</title>
        <authorList>
            <consortium name="The Broad Institute Genomics Platform"/>
            <consortium name="The Broad Institute Genome Sequencing Center for Infectious Disease"/>
            <person name="Wu L."/>
            <person name="Ma J."/>
        </authorList>
    </citation>
    <scope>NUCLEOTIDE SEQUENCE [LARGE SCALE GENOMIC DNA]</scope>
    <source>
        <strain evidence="2">CGMCC 4.7466</strain>
    </source>
</reference>
<dbReference type="EMBL" id="JBHSJJ010000010">
    <property type="protein sequence ID" value="MFC4873307.1"/>
    <property type="molecule type" value="Genomic_DNA"/>
</dbReference>
<name>A0ABV9T3K5_9BACT</name>
<dbReference type="Proteomes" id="UP001595818">
    <property type="component" value="Unassembled WGS sequence"/>
</dbReference>
<protein>
    <submittedName>
        <fullName evidence="1">Uncharacterized protein</fullName>
    </submittedName>
</protein>
<keyword evidence="2" id="KW-1185">Reference proteome</keyword>
<gene>
    <name evidence="1" type="ORF">ACFPFU_16520</name>
</gene>
<comment type="caution">
    <text evidence="1">The sequence shown here is derived from an EMBL/GenBank/DDBJ whole genome shotgun (WGS) entry which is preliminary data.</text>
</comment>
<accession>A0ABV9T3K5</accession>